<keyword evidence="1" id="KW-0805">Transcription regulation</keyword>
<dbReference type="GO" id="GO:0003700">
    <property type="term" value="F:DNA-binding transcription factor activity"/>
    <property type="evidence" value="ECO:0007669"/>
    <property type="project" value="InterPro"/>
</dbReference>
<evidence type="ECO:0000313" key="4">
    <source>
        <dbReference type="EMBL" id="KUG05311.1"/>
    </source>
</evidence>
<keyword evidence="2" id="KW-0238">DNA-binding</keyword>
<dbReference type="EMBL" id="LNQE01001821">
    <property type="protein sequence ID" value="KUG05311.1"/>
    <property type="molecule type" value="Genomic_DNA"/>
</dbReference>
<name>A0A0W8E9J2_9ZZZZ</name>
<dbReference type="AlphaFoldDB" id="A0A0W8E9J2"/>
<evidence type="ECO:0000256" key="1">
    <source>
        <dbReference type="ARBA" id="ARBA00023015"/>
    </source>
</evidence>
<organism evidence="4">
    <name type="scientific">hydrocarbon metagenome</name>
    <dbReference type="NCBI Taxonomy" id="938273"/>
    <lineage>
        <taxon>unclassified sequences</taxon>
        <taxon>metagenomes</taxon>
        <taxon>ecological metagenomes</taxon>
    </lineage>
</organism>
<dbReference type="NCBIfam" id="TIGR02844">
    <property type="entry name" value="spore_III_D"/>
    <property type="match status" value="1"/>
</dbReference>
<proteinExistence type="predicted"/>
<reference evidence="4" key="1">
    <citation type="journal article" date="2015" name="Proc. Natl. Acad. Sci. U.S.A.">
        <title>Networks of energetic and metabolic interactions define dynamics in microbial communities.</title>
        <authorList>
            <person name="Embree M."/>
            <person name="Liu J.K."/>
            <person name="Al-Bassam M.M."/>
            <person name="Zengler K."/>
        </authorList>
    </citation>
    <scope>NUCLEOTIDE SEQUENCE</scope>
</reference>
<evidence type="ECO:0000256" key="3">
    <source>
        <dbReference type="ARBA" id="ARBA00023163"/>
    </source>
</evidence>
<protein>
    <submittedName>
        <fullName evidence="4">Stage iii sporulation protein d</fullName>
    </submittedName>
</protein>
<gene>
    <name evidence="4" type="ORF">ASZ90_017292</name>
</gene>
<dbReference type="InterPro" id="IPR018356">
    <property type="entry name" value="Tscrpt_reg_HTH_DeoR_CS"/>
</dbReference>
<dbReference type="InterPro" id="IPR014208">
    <property type="entry name" value="Spore_III_D"/>
</dbReference>
<keyword evidence="3" id="KW-0804">Transcription</keyword>
<comment type="caution">
    <text evidence="4">The sequence shown here is derived from an EMBL/GenBank/DDBJ whole genome shotgun (WGS) entry which is preliminary data.</text>
</comment>
<dbReference type="GO" id="GO:0003677">
    <property type="term" value="F:DNA binding"/>
    <property type="evidence" value="ECO:0007669"/>
    <property type="project" value="UniProtKB-KW"/>
</dbReference>
<dbReference type="Pfam" id="PF12116">
    <property type="entry name" value="SpoIIID"/>
    <property type="match status" value="1"/>
</dbReference>
<accession>A0A0W8E9J2</accession>
<sequence>MQNYIRKRAVKIANHIIKTSNTVRQTAEIFGISKSTVHKDVSERLPRIDVKLAEEVKEILEKNKAERHIRGGEATRQKYAANSHEITQ</sequence>
<dbReference type="PROSITE" id="PS00894">
    <property type="entry name" value="HTH_DEOR_1"/>
    <property type="match status" value="1"/>
</dbReference>
<evidence type="ECO:0000256" key="2">
    <source>
        <dbReference type="ARBA" id="ARBA00023125"/>
    </source>
</evidence>